<dbReference type="AlphaFoldDB" id="A0A3S9PZ80"/>
<proteinExistence type="predicted"/>
<keyword evidence="2" id="KW-1185">Reference proteome</keyword>
<dbReference type="EMBL" id="CP034593">
    <property type="protein sequence ID" value="AZQ77675.1"/>
    <property type="molecule type" value="Genomic_DNA"/>
</dbReference>
<sequence>MIGFGDVTAALEGATVTGVRVKLKNMHTFANNGGTAYVGLHGRASNEETWGFSVQSATNQAYAKGSSHEIKIPSAYWGGFITGSYRGITLYTNVASNARYGYWDGSNAELIIDYRK</sequence>
<dbReference type="KEGG" id="flh:EJ997_10305"/>
<organism evidence="1 2">
    <name type="scientific">Flaviflexus ciconiae</name>
    <dbReference type="NCBI Taxonomy" id="2496867"/>
    <lineage>
        <taxon>Bacteria</taxon>
        <taxon>Bacillati</taxon>
        <taxon>Actinomycetota</taxon>
        <taxon>Actinomycetes</taxon>
        <taxon>Actinomycetales</taxon>
        <taxon>Actinomycetaceae</taxon>
        <taxon>Flaviflexus</taxon>
    </lineage>
</organism>
<reference evidence="1 2" key="1">
    <citation type="submission" date="2018-12" db="EMBL/GenBank/DDBJ databases">
        <title>Complete genome sequence of Flaviflexus sp. H23T48.</title>
        <authorList>
            <person name="Bae J.-W."/>
            <person name="Lee J.-Y."/>
        </authorList>
    </citation>
    <scope>NUCLEOTIDE SEQUENCE [LARGE SCALE GENOMIC DNA]</scope>
    <source>
        <strain evidence="1 2">H23T48</strain>
    </source>
</reference>
<dbReference type="RefSeq" id="WP_126704478.1">
    <property type="nucleotide sequence ID" value="NZ_CP034593.1"/>
</dbReference>
<accession>A0A3S9PZ80</accession>
<dbReference type="Proteomes" id="UP000280344">
    <property type="component" value="Chromosome"/>
</dbReference>
<gene>
    <name evidence="1" type="ORF">EJ997_10305</name>
</gene>
<name>A0A3S9PZ80_9ACTO</name>
<evidence type="ECO:0000313" key="1">
    <source>
        <dbReference type="EMBL" id="AZQ77675.1"/>
    </source>
</evidence>
<protein>
    <submittedName>
        <fullName evidence="1">Uncharacterized protein</fullName>
    </submittedName>
</protein>
<evidence type="ECO:0000313" key="2">
    <source>
        <dbReference type="Proteomes" id="UP000280344"/>
    </source>
</evidence>
<dbReference type="OrthoDB" id="4897763at2"/>